<feature type="compositionally biased region" description="Polar residues" evidence="14">
    <location>
        <begin position="1064"/>
        <end position="1073"/>
    </location>
</feature>
<keyword evidence="20" id="KW-1185">Reference proteome</keyword>
<feature type="compositionally biased region" description="Acidic residues" evidence="14">
    <location>
        <begin position="854"/>
        <end position="869"/>
    </location>
</feature>
<feature type="region of interest" description="Disordered" evidence="14">
    <location>
        <begin position="1025"/>
        <end position="1161"/>
    </location>
</feature>
<dbReference type="InterPro" id="IPR019787">
    <property type="entry name" value="Znf_PHD-finger"/>
</dbReference>
<dbReference type="Pfam" id="PF00439">
    <property type="entry name" value="Bromodomain"/>
    <property type="match status" value="1"/>
</dbReference>
<feature type="domain" description="PHD-type" evidence="16">
    <location>
        <begin position="126"/>
        <end position="170"/>
    </location>
</feature>
<feature type="compositionally biased region" description="Polar residues" evidence="14">
    <location>
        <begin position="1375"/>
        <end position="1386"/>
    </location>
</feature>
<organism evidence="19 20">
    <name type="scientific">Littorina saxatilis</name>
    <dbReference type="NCBI Taxonomy" id="31220"/>
    <lineage>
        <taxon>Eukaryota</taxon>
        <taxon>Metazoa</taxon>
        <taxon>Spiralia</taxon>
        <taxon>Lophotrochozoa</taxon>
        <taxon>Mollusca</taxon>
        <taxon>Gastropoda</taxon>
        <taxon>Caenogastropoda</taxon>
        <taxon>Littorinimorpha</taxon>
        <taxon>Littorinoidea</taxon>
        <taxon>Littorinidae</taxon>
        <taxon>Littorina</taxon>
    </lineage>
</organism>
<evidence type="ECO:0000259" key="17">
    <source>
        <dbReference type="PROSITE" id="PS50812"/>
    </source>
</evidence>
<dbReference type="Pfam" id="PF24324">
    <property type="entry name" value="MYND_ZMYND11_ZMYD8"/>
    <property type="match status" value="1"/>
</dbReference>
<dbReference type="InterPro" id="IPR013083">
    <property type="entry name" value="Znf_RING/FYVE/PHD"/>
</dbReference>
<dbReference type="InterPro" id="IPR037967">
    <property type="entry name" value="ZMYND8_Bromo_dom"/>
</dbReference>
<feature type="domain" description="MYND-type" evidence="18">
    <location>
        <begin position="1555"/>
        <end position="1589"/>
    </location>
</feature>
<dbReference type="Gene3D" id="2.30.30.140">
    <property type="match status" value="1"/>
</dbReference>
<feature type="compositionally biased region" description="Low complexity" evidence="14">
    <location>
        <begin position="1314"/>
        <end position="1339"/>
    </location>
</feature>
<dbReference type="Proteomes" id="UP001374579">
    <property type="component" value="Unassembled WGS sequence"/>
</dbReference>
<dbReference type="PROSITE" id="PS50812">
    <property type="entry name" value="PWWP"/>
    <property type="match status" value="1"/>
</dbReference>
<feature type="compositionally biased region" description="Basic and acidic residues" evidence="14">
    <location>
        <begin position="10"/>
        <end position="36"/>
    </location>
</feature>
<evidence type="ECO:0000256" key="4">
    <source>
        <dbReference type="ARBA" id="ARBA00022723"/>
    </source>
</evidence>
<feature type="compositionally biased region" description="Polar residues" evidence="14">
    <location>
        <begin position="928"/>
        <end position="951"/>
    </location>
</feature>
<feature type="compositionally biased region" description="Polar residues" evidence="14">
    <location>
        <begin position="766"/>
        <end position="793"/>
    </location>
</feature>
<feature type="region of interest" description="Disordered" evidence="14">
    <location>
        <begin position="535"/>
        <end position="563"/>
    </location>
</feature>
<feature type="compositionally biased region" description="Low complexity" evidence="14">
    <location>
        <begin position="1361"/>
        <end position="1374"/>
    </location>
</feature>
<evidence type="ECO:0000256" key="3">
    <source>
        <dbReference type="ARBA" id="ARBA00022454"/>
    </source>
</evidence>
<dbReference type="InterPro" id="IPR011011">
    <property type="entry name" value="Znf_FYVE_PHD"/>
</dbReference>
<evidence type="ECO:0000259" key="16">
    <source>
        <dbReference type="PROSITE" id="PS50016"/>
    </source>
</evidence>
<comment type="subcellular location">
    <subcellularLocation>
        <location evidence="2">Chromosome</location>
    </subcellularLocation>
    <subcellularLocation>
        <location evidence="1">Nucleus</location>
    </subcellularLocation>
</comment>
<dbReference type="PROSITE" id="PS50014">
    <property type="entry name" value="BROMODOMAIN_2"/>
    <property type="match status" value="1"/>
</dbReference>
<dbReference type="InterPro" id="IPR056987">
    <property type="entry name" value="ZMYND8_CC"/>
</dbReference>
<dbReference type="CDD" id="cd20160">
    <property type="entry name" value="PWWP_PRKCBP1"/>
    <property type="match status" value="1"/>
</dbReference>
<evidence type="ECO:0000313" key="19">
    <source>
        <dbReference type="EMBL" id="KAK7091453.1"/>
    </source>
</evidence>
<evidence type="ECO:0008006" key="21">
    <source>
        <dbReference type="Google" id="ProtNLM"/>
    </source>
</evidence>
<feature type="region of interest" description="Disordered" evidence="14">
    <location>
        <begin position="766"/>
        <end position="829"/>
    </location>
</feature>
<dbReference type="SUPFAM" id="SSF63748">
    <property type="entry name" value="Tudor/PWWP/MBT"/>
    <property type="match status" value="1"/>
</dbReference>
<feature type="region of interest" description="Disordered" evidence="14">
    <location>
        <begin position="703"/>
        <end position="731"/>
    </location>
</feature>
<feature type="region of interest" description="Disordered" evidence="14">
    <location>
        <begin position="1188"/>
        <end position="1268"/>
    </location>
</feature>
<evidence type="ECO:0000259" key="18">
    <source>
        <dbReference type="PROSITE" id="PS50865"/>
    </source>
</evidence>
<feature type="compositionally biased region" description="Polar residues" evidence="14">
    <location>
        <begin position="582"/>
        <end position="592"/>
    </location>
</feature>
<dbReference type="PROSITE" id="PS50016">
    <property type="entry name" value="ZF_PHD_2"/>
    <property type="match status" value="1"/>
</dbReference>
<dbReference type="Gene3D" id="6.10.140.2220">
    <property type="match status" value="1"/>
</dbReference>
<evidence type="ECO:0000256" key="2">
    <source>
        <dbReference type="ARBA" id="ARBA00004286"/>
    </source>
</evidence>
<dbReference type="SUPFAM" id="SSF47370">
    <property type="entry name" value="Bromodomain"/>
    <property type="match status" value="1"/>
</dbReference>
<dbReference type="CDD" id="cd05508">
    <property type="entry name" value="Bromo_RACK7"/>
    <property type="match status" value="1"/>
</dbReference>
<evidence type="ECO:0000256" key="6">
    <source>
        <dbReference type="ARBA" id="ARBA00022833"/>
    </source>
</evidence>
<dbReference type="InterPro" id="IPR002893">
    <property type="entry name" value="Znf_MYND"/>
</dbReference>
<feature type="domain" description="PWWP" evidence="17">
    <location>
        <begin position="315"/>
        <end position="365"/>
    </location>
</feature>
<dbReference type="Pfam" id="PF00855">
    <property type="entry name" value="PWWP"/>
    <property type="match status" value="1"/>
</dbReference>
<feature type="compositionally biased region" description="Basic and acidic residues" evidence="14">
    <location>
        <begin position="870"/>
        <end position="880"/>
    </location>
</feature>
<dbReference type="PROSITE" id="PS01360">
    <property type="entry name" value="ZF_MYND_1"/>
    <property type="match status" value="1"/>
</dbReference>
<feature type="region of interest" description="Disordered" evidence="14">
    <location>
        <begin position="854"/>
        <end position="1012"/>
    </location>
</feature>
<comment type="caution">
    <text evidence="19">The sequence shown here is derived from an EMBL/GenBank/DDBJ whole genome shotgun (WGS) entry which is preliminary data.</text>
</comment>
<evidence type="ECO:0000256" key="1">
    <source>
        <dbReference type="ARBA" id="ARBA00004123"/>
    </source>
</evidence>
<keyword evidence="4" id="KW-0479">Metal-binding</keyword>
<evidence type="ECO:0000256" key="12">
    <source>
        <dbReference type="PROSITE-ProRule" id="PRU00035"/>
    </source>
</evidence>
<evidence type="ECO:0000256" key="5">
    <source>
        <dbReference type="ARBA" id="ARBA00022771"/>
    </source>
</evidence>
<dbReference type="SMART" id="SM00297">
    <property type="entry name" value="BROMO"/>
    <property type="match status" value="1"/>
</dbReference>
<reference evidence="19 20" key="1">
    <citation type="submission" date="2024-02" db="EMBL/GenBank/DDBJ databases">
        <title>Chromosome-scale genome assembly of the rough periwinkle Littorina saxatilis.</title>
        <authorList>
            <person name="De Jode A."/>
            <person name="Faria R."/>
            <person name="Formenti G."/>
            <person name="Sims Y."/>
            <person name="Smith T.P."/>
            <person name="Tracey A."/>
            <person name="Wood J.M.D."/>
            <person name="Zagrodzka Z.B."/>
            <person name="Johannesson K."/>
            <person name="Butlin R.K."/>
            <person name="Leder E.H."/>
        </authorList>
    </citation>
    <scope>NUCLEOTIDE SEQUENCE [LARGE SCALE GENOMIC DNA]</scope>
    <source>
        <strain evidence="19">Snail1</strain>
        <tissue evidence="19">Muscle</tissue>
    </source>
</reference>
<dbReference type="GO" id="GO:0008270">
    <property type="term" value="F:zinc ion binding"/>
    <property type="evidence" value="ECO:0007669"/>
    <property type="project" value="UniProtKB-KW"/>
</dbReference>
<feature type="compositionally biased region" description="Basic and acidic residues" evidence="14">
    <location>
        <begin position="1200"/>
        <end position="1210"/>
    </location>
</feature>
<keyword evidence="5 13" id="KW-0863">Zinc-finger</keyword>
<evidence type="ECO:0000256" key="13">
    <source>
        <dbReference type="PROSITE-ProRule" id="PRU00134"/>
    </source>
</evidence>
<evidence type="ECO:0000313" key="20">
    <source>
        <dbReference type="Proteomes" id="UP001374579"/>
    </source>
</evidence>
<keyword evidence="10" id="KW-0804">Transcription</keyword>
<keyword evidence="7" id="KW-0156">Chromatin regulator</keyword>
<feature type="compositionally biased region" description="Low complexity" evidence="14">
    <location>
        <begin position="1081"/>
        <end position="1160"/>
    </location>
</feature>
<dbReference type="PROSITE" id="PS01359">
    <property type="entry name" value="ZF_PHD_1"/>
    <property type="match status" value="1"/>
</dbReference>
<proteinExistence type="predicted"/>
<feature type="domain" description="Bromo" evidence="15">
    <location>
        <begin position="202"/>
        <end position="272"/>
    </location>
</feature>
<keyword evidence="11" id="KW-0539">Nucleus</keyword>
<dbReference type="Pfam" id="PF23460">
    <property type="entry name" value="ZMYND8_CC"/>
    <property type="match status" value="1"/>
</dbReference>
<dbReference type="EMBL" id="JBAMIC010000022">
    <property type="protein sequence ID" value="KAK7091453.1"/>
    <property type="molecule type" value="Genomic_DNA"/>
</dbReference>
<dbReference type="SUPFAM" id="SSF57903">
    <property type="entry name" value="FYVE/PHD zinc finger"/>
    <property type="match status" value="1"/>
</dbReference>
<feature type="compositionally biased region" description="Basic and acidic residues" evidence="14">
    <location>
        <begin position="593"/>
        <end position="603"/>
    </location>
</feature>
<evidence type="ECO:0000256" key="8">
    <source>
        <dbReference type="ARBA" id="ARBA00023015"/>
    </source>
</evidence>
<dbReference type="InterPro" id="IPR036427">
    <property type="entry name" value="Bromodomain-like_sf"/>
</dbReference>
<dbReference type="InterPro" id="IPR000313">
    <property type="entry name" value="PWWP_dom"/>
</dbReference>
<dbReference type="GO" id="GO:0005737">
    <property type="term" value="C:cytoplasm"/>
    <property type="evidence" value="ECO:0007669"/>
    <property type="project" value="TreeGrafter"/>
</dbReference>
<feature type="region of interest" description="Disordered" evidence="14">
    <location>
        <begin position="1295"/>
        <end position="1340"/>
    </location>
</feature>
<dbReference type="GO" id="GO:0003714">
    <property type="term" value="F:transcription corepressor activity"/>
    <property type="evidence" value="ECO:0007669"/>
    <property type="project" value="TreeGrafter"/>
</dbReference>
<dbReference type="InterPro" id="IPR057053">
    <property type="entry name" value="MYND_ZMYND11_ZMYD8"/>
</dbReference>
<feature type="region of interest" description="Disordered" evidence="14">
    <location>
        <begin position="579"/>
        <end position="666"/>
    </location>
</feature>
<accession>A0AAN9AQT1</accession>
<dbReference type="PANTHER" id="PTHR46453:SF5">
    <property type="entry name" value="PROTEIN KINASE C-BINDING PROTEIN 1 ISOFORM X1"/>
    <property type="match status" value="1"/>
</dbReference>
<dbReference type="PROSITE" id="PS50865">
    <property type="entry name" value="ZF_MYND_2"/>
    <property type="match status" value="1"/>
</dbReference>
<dbReference type="CDD" id="cd15538">
    <property type="entry name" value="PHD_PRKCBP1"/>
    <property type="match status" value="1"/>
</dbReference>
<dbReference type="InterPro" id="IPR001487">
    <property type="entry name" value="Bromodomain"/>
</dbReference>
<dbReference type="Gene3D" id="3.30.40.10">
    <property type="entry name" value="Zinc/RING finger domain, C3HC4 (zinc finger)"/>
    <property type="match status" value="1"/>
</dbReference>
<dbReference type="SUPFAM" id="SSF144232">
    <property type="entry name" value="HIT/MYND zinc finger-like"/>
    <property type="match status" value="1"/>
</dbReference>
<name>A0AAN9AQT1_9CAEN</name>
<gene>
    <name evidence="19" type="ORF">V1264_009133</name>
</gene>
<dbReference type="GO" id="GO:0005634">
    <property type="term" value="C:nucleus"/>
    <property type="evidence" value="ECO:0007669"/>
    <property type="project" value="UniProtKB-SubCell"/>
</dbReference>
<feature type="region of interest" description="Disordered" evidence="14">
    <location>
        <begin position="1354"/>
        <end position="1442"/>
    </location>
</feature>
<evidence type="ECO:0000256" key="9">
    <source>
        <dbReference type="ARBA" id="ARBA00023117"/>
    </source>
</evidence>
<feature type="compositionally biased region" description="Low complexity" evidence="14">
    <location>
        <begin position="1039"/>
        <end position="1061"/>
    </location>
</feature>
<evidence type="ECO:0000256" key="10">
    <source>
        <dbReference type="ARBA" id="ARBA00023163"/>
    </source>
</evidence>
<feature type="compositionally biased region" description="Polar residues" evidence="14">
    <location>
        <begin position="960"/>
        <end position="974"/>
    </location>
</feature>
<keyword evidence="6" id="KW-0862">Zinc</keyword>
<dbReference type="InterPro" id="IPR001965">
    <property type="entry name" value="Znf_PHD"/>
</dbReference>
<feature type="compositionally biased region" description="Polar residues" evidence="14">
    <location>
        <begin position="48"/>
        <end position="62"/>
    </location>
</feature>
<evidence type="ECO:0000256" key="7">
    <source>
        <dbReference type="ARBA" id="ARBA00022853"/>
    </source>
</evidence>
<dbReference type="SMART" id="SM00293">
    <property type="entry name" value="PWWP"/>
    <property type="match status" value="1"/>
</dbReference>
<dbReference type="Gene3D" id="1.20.920.10">
    <property type="entry name" value="Bromodomain-like"/>
    <property type="match status" value="1"/>
</dbReference>
<feature type="compositionally biased region" description="Basic and acidic residues" evidence="14">
    <location>
        <begin position="989"/>
        <end position="999"/>
    </location>
</feature>
<keyword evidence="9 12" id="KW-0103">Bromodomain</keyword>
<evidence type="ECO:0000259" key="15">
    <source>
        <dbReference type="PROSITE" id="PS50014"/>
    </source>
</evidence>
<evidence type="ECO:0000256" key="11">
    <source>
        <dbReference type="ARBA" id="ARBA00023242"/>
    </source>
</evidence>
<evidence type="ECO:0000256" key="14">
    <source>
        <dbReference type="SAM" id="MobiDB-lite"/>
    </source>
</evidence>
<dbReference type="GO" id="GO:0005694">
    <property type="term" value="C:chromosome"/>
    <property type="evidence" value="ECO:0007669"/>
    <property type="project" value="UniProtKB-SubCell"/>
</dbReference>
<feature type="region of interest" description="Disordered" evidence="14">
    <location>
        <begin position="1"/>
        <end position="117"/>
    </location>
</feature>
<keyword evidence="8" id="KW-0805">Transcription regulation</keyword>
<feature type="compositionally biased region" description="Basic and acidic residues" evidence="14">
    <location>
        <begin position="906"/>
        <end position="922"/>
    </location>
</feature>
<feature type="compositionally biased region" description="Low complexity" evidence="14">
    <location>
        <begin position="794"/>
        <end position="811"/>
    </location>
</feature>
<dbReference type="FunFam" id="6.10.140.2220:FF:000002">
    <property type="entry name" value="Protein kinase C-binding protein 1 isoform C"/>
    <property type="match status" value="1"/>
</dbReference>
<sequence length="1770" mass="190799">MSQTPTTRRQLRERATPTEKDEGRRRSGVAEKHEDTPSGASGVKIRTRLSTGTLIMNGTSTLKESDLRTPPSTPTNNAAKALKDGSVVKRRAATSGASSEPHPAGPPPKLRKIVGGDGQEEGDQNDYYCWVCHKEGGGVYCHLCPRTYHLKCLGSSSVPKEWVCMECEKVMRAECTDTCSKAMVQITTDTLCLLLRYALDRMRQPGSEIFQKPVDSADIPNYSDYIFHLMDFTVLEKNIKKKEYGCTEGFLADAKWILHNCIIFNGLHHKLTTVARNVVKSCKHEMTEIEVCPQCYEHSCVHGDSNWFIKPCNPPHTLVWAKLKGYPFWPAKALQEVKGQVDVRFFGAHDMSWIPLSQVFLLSMEPPTSMKNKKGGFGTALDEMEEHIQLIREKYSSFEYAPYRTPYDRRHVYMNNKLKCVNMMAAKRFKASSYAKVGSRGKDAEKVSALAKTASALKSKYSTIANKKSVTGPSQGRNQHLLVRQSSSSCESSPEKVVGASNERTPCIMTARMRASKSLLLSPRVNVTDIIQEKIHKQKEQDKERTEEGWGETESSSAVERDETGTFQKGCAEMAGDAGRTDINTVTNNPEGESNKQEEEAVLKENSVPAAKKIPVGCETETPVATSERNPDSDSVDSVDIVTENEFSNDGSSASSKDAKTSANSVKSFVEAEKVTAQTTETGAENVAGVEKLAADRVTGAEKVAAGAEATPPSTETTVREKNATGVRQVPVVEERSQGICASSERNSSCQASSSINAGATLEATSFQSKAGNSTATAAKDNTATISINSIATPVTPSASSVKSVSMGSVPKETVSGETVSADLSPKTGVEYKHSLLKTIEACKGKLGITGDAELAEPMEVSDNEEDSSDDNKGKKKEGGDGSTTTDCRASSEKDGENVTAVSDDGNNRERQTDSKDKHDDREDLTETTDISSRSAKVSTSSDSDTLSPASLTGDLDTASGVNQNKTHLSSKPNASRDGGDASLLSSKEGSRSHSDDKATGQQSASDHSSDISLLRQAYSSVKVVSMTPSRISDMARPVSAESVMSGSVSSKGSKLISLLSHPAASSTQSVSEPCNPVSEPSNPVSASSKPVSASSKPVTASSTPVSSSSKPVSASPVSASSKPDSASSKPVSASSKSVSASSKPVSVSPSTPVSAPSTVNTVNTGLFCAASPQDPAQKVSVVRTVCPKSSDPVSASGDAKARTSEETSRSGRAVSQAKPITIDDDDDKPGLLMEVESEGERDSLIIDLDEDDLDLNESGSKSKEKTQTFVRELAPSLAVIQNLQKASRLQANILRNRPPPIPSNKPFVTIPASVQKSSTDTSQSSSSVPSQPSVSSPPCVMIDVRSLSGLEHEWNDDSVPTTAPPQTQSATKTSASPSAQLSRTPSQPPFVTLEFRVPPTPSTEQRRRTPPAASPSPAPTQGSAQRSGSSIGASEEDTVEAERTLTPAAISLVNKYSQQLVHNTQYQLAEMCREILAAAPDKREHERHLQEVKEHLQWTHEQQVAEIQHNFKMTIAEMKACWEAEKSKALNDLKKKLAKDKDEGVAAAKKKQWCAHCWKEAMYYCCWNTSYCTYDCQQSHWNSHKSICRQVIDAINAATIDATPTPDASLLTTAATVSLSEKRLSALEEEKLKAQKFNLPNPNIRQAISLQTDEAWRNRLPLPPQTLGMGHNIHFLPAQQPQQPASQPLQQLQYLHSLGATAPATFQTNSQVQLMTQRPAINTMLPTGAVMPGNTMVFPILRSSQPGSLPGTQNVVLNRPMHYPMWKHC</sequence>
<feature type="compositionally biased region" description="Polar residues" evidence="14">
    <location>
        <begin position="1422"/>
        <end position="1433"/>
    </location>
</feature>
<keyword evidence="3" id="KW-0158">Chromosome</keyword>
<dbReference type="GO" id="GO:0140006">
    <property type="term" value="F:histone H3 reader activity"/>
    <property type="evidence" value="ECO:0007669"/>
    <property type="project" value="UniProtKB-ARBA"/>
</dbReference>
<dbReference type="SMART" id="SM00249">
    <property type="entry name" value="PHD"/>
    <property type="match status" value="1"/>
</dbReference>
<dbReference type="InterPro" id="IPR019786">
    <property type="entry name" value="Zinc_finger_PHD-type_CS"/>
</dbReference>
<feature type="compositionally biased region" description="Basic and acidic residues" evidence="14">
    <location>
        <begin position="535"/>
        <end position="548"/>
    </location>
</feature>
<feature type="compositionally biased region" description="Low complexity" evidence="14">
    <location>
        <begin position="636"/>
        <end position="665"/>
    </location>
</feature>
<protein>
    <recommendedName>
        <fullName evidence="21">Protein kinase C-binding protein 1-like</fullName>
    </recommendedName>
</protein>
<dbReference type="InterPro" id="IPR044075">
    <property type="entry name" value="PRKCBP1_PHD"/>
</dbReference>
<dbReference type="PANTHER" id="PTHR46453">
    <property type="entry name" value="PROTEIN KINASE C-BINDING PROTEIN 1"/>
    <property type="match status" value="1"/>
</dbReference>